<dbReference type="Proteomes" id="UP000361993">
    <property type="component" value="Unassembled WGS sequence"/>
</dbReference>
<dbReference type="GO" id="GO:0030163">
    <property type="term" value="P:protein catabolic process"/>
    <property type="evidence" value="ECO:0007669"/>
    <property type="project" value="UniProtKB-UniRule"/>
</dbReference>
<dbReference type="EC" id="2.3.2.6" evidence="4"/>
<comment type="function">
    <text evidence="4">Functions in the N-end rule pathway of protein degradation where it conjugates Leu, Phe and, less efficiently, Met from aminoacyl-tRNAs to the N-termini of proteins containing an N-terminal arginine or lysine.</text>
</comment>
<evidence type="ECO:0000256" key="2">
    <source>
        <dbReference type="ARBA" id="ARBA00022679"/>
    </source>
</evidence>
<comment type="similarity">
    <text evidence="4">Belongs to the L/F-transferase family.</text>
</comment>
<dbReference type="HAMAP" id="MF_00688">
    <property type="entry name" value="Leu_Phe_trans"/>
    <property type="match status" value="1"/>
</dbReference>
<evidence type="ECO:0000313" key="10">
    <source>
        <dbReference type="Proteomes" id="UP000409545"/>
    </source>
</evidence>
<evidence type="ECO:0000256" key="1">
    <source>
        <dbReference type="ARBA" id="ARBA00022490"/>
    </source>
</evidence>
<evidence type="ECO:0000313" key="8">
    <source>
        <dbReference type="Proteomes" id="UP000361993"/>
    </source>
</evidence>
<comment type="catalytic activity">
    <reaction evidence="4">
        <text>L-phenylalanyl-tRNA(Phe) + an N-terminal L-alpha-aminoacyl-[protein] = an N-terminal L-phenylalanyl-L-alpha-aminoacyl-[protein] + tRNA(Phe)</text>
        <dbReference type="Rhea" id="RHEA:43632"/>
        <dbReference type="Rhea" id="RHEA-COMP:9668"/>
        <dbReference type="Rhea" id="RHEA-COMP:9699"/>
        <dbReference type="Rhea" id="RHEA-COMP:10636"/>
        <dbReference type="Rhea" id="RHEA-COMP:10637"/>
        <dbReference type="ChEBI" id="CHEBI:78442"/>
        <dbReference type="ChEBI" id="CHEBI:78531"/>
        <dbReference type="ChEBI" id="CHEBI:78597"/>
        <dbReference type="ChEBI" id="CHEBI:83561"/>
        <dbReference type="EC" id="2.3.2.6"/>
    </reaction>
</comment>
<dbReference type="STRING" id="195.ATE51_01380"/>
<dbReference type="GO" id="GO:0005737">
    <property type="term" value="C:cytoplasm"/>
    <property type="evidence" value="ECO:0007669"/>
    <property type="project" value="UniProtKB-SubCell"/>
</dbReference>
<dbReference type="Gene3D" id="3.40.630.70">
    <property type="entry name" value="Leucyl/phenylalanyl-tRNA-protein transferase, C-terminal domain"/>
    <property type="match status" value="1"/>
</dbReference>
<dbReference type="SUPFAM" id="SSF55729">
    <property type="entry name" value="Acyl-CoA N-acyltransferases (Nat)"/>
    <property type="match status" value="1"/>
</dbReference>
<evidence type="ECO:0000313" key="9">
    <source>
        <dbReference type="Proteomes" id="UP000365807"/>
    </source>
</evidence>
<accession>A0A0Q2KDL3</accession>
<name>A0A0Q2KDL3_CAMCO</name>
<keyword evidence="1 4" id="KW-0963">Cytoplasm</keyword>
<dbReference type="RefSeq" id="WP_002787725.1">
    <property type="nucleotide sequence ID" value="NZ_AANORL020000003.1"/>
</dbReference>
<gene>
    <name evidence="4" type="primary">aat</name>
    <name evidence="7" type="ORF">B9Q54_02935</name>
    <name evidence="6" type="ORF">C6T04_00135</name>
    <name evidence="5" type="ORF">CJD00_00545</name>
</gene>
<sequence>MESSILYSKLMDAPKDAPVFLSQKLEPDFILKAYRFGLFPWTNKPVTWWCPDPRCVLNPSEIHIQKNMKKFINLYQIKLDYDFLSLIHLCRNTRPQSWIDDEFIENYYELFKQGYVHTLELYEDKELIGGIYGLIIGKVFFGESMVSLRKNASKIALIKLCKLLKPYDFVIDCQVYNKHLEFMGAKNIERKTFLNILKEKCDQESGFTNFSTLINQI</sequence>
<protein>
    <recommendedName>
        <fullName evidence="4">Leucyl/phenylalanyl-tRNA--protein transferase</fullName>
        <ecNumber evidence="4">2.3.2.6</ecNumber>
    </recommendedName>
    <alternativeName>
        <fullName evidence="4">L/F-transferase</fullName>
    </alternativeName>
    <alternativeName>
        <fullName evidence="4">Leucyltransferase</fullName>
    </alternativeName>
    <alternativeName>
        <fullName evidence="4">Phenyalanyltransferase</fullName>
    </alternativeName>
</protein>
<dbReference type="EMBL" id="AACGUZ010000004">
    <property type="protein sequence ID" value="EAK5103227.1"/>
    <property type="molecule type" value="Genomic_DNA"/>
</dbReference>
<dbReference type="Proteomes" id="UP000365807">
    <property type="component" value="Unassembled WGS sequence"/>
</dbReference>
<dbReference type="PANTHER" id="PTHR30098:SF2">
    <property type="entry name" value="LEUCYL_PHENYLALANYL-TRNA--PROTEIN TRANSFERASE"/>
    <property type="match status" value="1"/>
</dbReference>
<dbReference type="InterPro" id="IPR016181">
    <property type="entry name" value="Acyl_CoA_acyltransferase"/>
</dbReference>
<evidence type="ECO:0000313" key="5">
    <source>
        <dbReference type="EMBL" id="EAK1508777.1"/>
    </source>
</evidence>
<dbReference type="eggNOG" id="COG2360">
    <property type="taxonomic scope" value="Bacteria"/>
</dbReference>
<dbReference type="KEGG" id="ccoo:ATE51_01380"/>
<dbReference type="AlphaFoldDB" id="A0A0Q2KDL3"/>
<dbReference type="InterPro" id="IPR042203">
    <property type="entry name" value="Leu/Phe-tRNA_Trfase_C"/>
</dbReference>
<keyword evidence="2 4" id="KW-0808">Transferase</keyword>
<evidence type="ECO:0000313" key="7">
    <source>
        <dbReference type="EMBL" id="EAK5103227.1"/>
    </source>
</evidence>
<comment type="catalytic activity">
    <reaction evidence="4">
        <text>N-terminal L-lysyl-[protein] + L-leucyl-tRNA(Leu) = N-terminal L-leucyl-L-lysyl-[protein] + tRNA(Leu) + H(+)</text>
        <dbReference type="Rhea" id="RHEA:12340"/>
        <dbReference type="Rhea" id="RHEA-COMP:9613"/>
        <dbReference type="Rhea" id="RHEA-COMP:9622"/>
        <dbReference type="Rhea" id="RHEA-COMP:12670"/>
        <dbReference type="Rhea" id="RHEA-COMP:12671"/>
        <dbReference type="ChEBI" id="CHEBI:15378"/>
        <dbReference type="ChEBI" id="CHEBI:65249"/>
        <dbReference type="ChEBI" id="CHEBI:78442"/>
        <dbReference type="ChEBI" id="CHEBI:78494"/>
        <dbReference type="ChEBI" id="CHEBI:133043"/>
        <dbReference type="EC" id="2.3.2.6"/>
    </reaction>
</comment>
<evidence type="ECO:0000313" key="6">
    <source>
        <dbReference type="EMBL" id="EAK4357345.1"/>
    </source>
</evidence>
<evidence type="ECO:0000256" key="3">
    <source>
        <dbReference type="ARBA" id="ARBA00023315"/>
    </source>
</evidence>
<evidence type="ECO:0000256" key="4">
    <source>
        <dbReference type="HAMAP-Rule" id="MF_00688"/>
    </source>
</evidence>
<reference evidence="5 8" key="1">
    <citation type="submission" date="2018-05" db="EMBL/GenBank/DDBJ databases">
        <authorList>
            <consortium name="GenomeTrakr network: Whole genome sequencing for foodborne pathogen traceback"/>
        </authorList>
    </citation>
    <scope>NUCLEOTIDE SEQUENCE [LARGE SCALE GENOMIC DNA]</scope>
    <source>
        <strain evidence="5 8">NC_C6016</strain>
    </source>
</reference>
<comment type="subcellular location">
    <subcellularLocation>
        <location evidence="4">Cytoplasm</location>
    </subcellularLocation>
</comment>
<dbReference type="InterPro" id="IPR042221">
    <property type="entry name" value="Leu/Phe-tRNA_Trfase_N"/>
</dbReference>
<proteinExistence type="inferred from homology"/>
<dbReference type="OrthoDB" id="9790282at2"/>
<keyword evidence="3 4" id="KW-0012">Acyltransferase</keyword>
<dbReference type="PANTHER" id="PTHR30098">
    <property type="entry name" value="LEUCYL/PHENYLALANYL-TRNA--PROTEIN TRANSFERASE"/>
    <property type="match status" value="1"/>
</dbReference>
<dbReference type="EMBL" id="AACDUL010000001">
    <property type="protein sequence ID" value="EAK1508777.1"/>
    <property type="molecule type" value="Genomic_DNA"/>
</dbReference>
<dbReference type="InterPro" id="IPR004616">
    <property type="entry name" value="Leu/Phe-tRNA_Trfase"/>
</dbReference>
<organism evidence="5 8">
    <name type="scientific">Campylobacter coli</name>
    <dbReference type="NCBI Taxonomy" id="195"/>
    <lineage>
        <taxon>Bacteria</taxon>
        <taxon>Pseudomonadati</taxon>
        <taxon>Campylobacterota</taxon>
        <taxon>Epsilonproteobacteria</taxon>
        <taxon>Campylobacterales</taxon>
        <taxon>Campylobacteraceae</taxon>
        <taxon>Campylobacter</taxon>
    </lineage>
</organism>
<comment type="caution">
    <text evidence="5">The sequence shown here is derived from an EMBL/GenBank/DDBJ whole genome shotgun (WGS) entry which is preliminary data.</text>
</comment>
<dbReference type="Proteomes" id="UP000409545">
    <property type="component" value="Unassembled WGS sequence"/>
</dbReference>
<dbReference type="Pfam" id="PF03588">
    <property type="entry name" value="Leu_Phe_trans"/>
    <property type="match status" value="1"/>
</dbReference>
<dbReference type="GO" id="GO:0008914">
    <property type="term" value="F:leucyl-tRNA--protein transferase activity"/>
    <property type="evidence" value="ECO:0007669"/>
    <property type="project" value="UniProtKB-UniRule"/>
</dbReference>
<reference evidence="6 9" key="2">
    <citation type="submission" date="2018-06" db="EMBL/GenBank/DDBJ databases">
        <authorList>
            <consortium name="NARMS: The National Antimicrobial Resistance Monitoring System"/>
        </authorList>
    </citation>
    <scope>NUCLEOTIDE SEQUENCE [LARGE SCALE GENOMIC DNA]</scope>
    <source>
        <strain evidence="6 9">FSIS11807978</strain>
        <strain evidence="7 10">FSIS1711007</strain>
    </source>
</reference>
<dbReference type="Gene3D" id="3.30.70.3550">
    <property type="entry name" value="Leucyl/phenylalanyl-tRNA-protein transferase, N-terminal domain"/>
    <property type="match status" value="1"/>
</dbReference>
<dbReference type="NCBIfam" id="TIGR00667">
    <property type="entry name" value="aat"/>
    <property type="match status" value="1"/>
</dbReference>
<comment type="catalytic activity">
    <reaction evidence="4">
        <text>N-terminal L-arginyl-[protein] + L-leucyl-tRNA(Leu) = N-terminal L-leucyl-L-arginyl-[protein] + tRNA(Leu) + H(+)</text>
        <dbReference type="Rhea" id="RHEA:50416"/>
        <dbReference type="Rhea" id="RHEA-COMP:9613"/>
        <dbReference type="Rhea" id="RHEA-COMP:9622"/>
        <dbReference type="Rhea" id="RHEA-COMP:12672"/>
        <dbReference type="Rhea" id="RHEA-COMP:12673"/>
        <dbReference type="ChEBI" id="CHEBI:15378"/>
        <dbReference type="ChEBI" id="CHEBI:64719"/>
        <dbReference type="ChEBI" id="CHEBI:78442"/>
        <dbReference type="ChEBI" id="CHEBI:78494"/>
        <dbReference type="ChEBI" id="CHEBI:133044"/>
        <dbReference type="EC" id="2.3.2.6"/>
    </reaction>
</comment>
<dbReference type="EMBL" id="AACGFG010000001">
    <property type="protein sequence ID" value="EAK4357345.1"/>
    <property type="molecule type" value="Genomic_DNA"/>
</dbReference>